<protein>
    <submittedName>
        <fullName evidence="2">Uncharacterized protein</fullName>
    </submittedName>
</protein>
<name>A0A840YR27_9SPHN</name>
<proteinExistence type="predicted"/>
<evidence type="ECO:0000256" key="1">
    <source>
        <dbReference type="SAM" id="MobiDB-lite"/>
    </source>
</evidence>
<sequence>MDIQAVTDGFPRHQSRMTLRAVADGDPSQSVR</sequence>
<evidence type="ECO:0000313" key="2">
    <source>
        <dbReference type="EMBL" id="MBB5711841.1"/>
    </source>
</evidence>
<comment type="caution">
    <text evidence="2">The sequence shown here is derived from an EMBL/GenBank/DDBJ whole genome shotgun (WGS) entry which is preliminary data.</text>
</comment>
<feature type="region of interest" description="Disordered" evidence="1">
    <location>
        <begin position="1"/>
        <end position="32"/>
    </location>
</feature>
<dbReference type="AlphaFoldDB" id="A0A840YR27"/>
<dbReference type="EMBL" id="JACIJF010000010">
    <property type="protein sequence ID" value="MBB5711841.1"/>
    <property type="molecule type" value="Genomic_DNA"/>
</dbReference>
<dbReference type="Proteomes" id="UP000527143">
    <property type="component" value="Unassembled WGS sequence"/>
</dbReference>
<gene>
    <name evidence="2" type="ORF">FHT02_003093</name>
</gene>
<keyword evidence="3" id="KW-1185">Reference proteome</keyword>
<evidence type="ECO:0000313" key="3">
    <source>
        <dbReference type="Proteomes" id="UP000527143"/>
    </source>
</evidence>
<reference evidence="2 3" key="1">
    <citation type="submission" date="2020-08" db="EMBL/GenBank/DDBJ databases">
        <title>Genomic Encyclopedia of Type Strains, Phase IV (KMG-IV): sequencing the most valuable type-strain genomes for metagenomic binning, comparative biology and taxonomic classification.</title>
        <authorList>
            <person name="Goeker M."/>
        </authorList>
    </citation>
    <scope>NUCLEOTIDE SEQUENCE [LARGE SCALE GENOMIC DNA]</scope>
    <source>
        <strain evidence="2 3">DSM 26736</strain>
    </source>
</reference>
<organism evidence="2 3">
    <name type="scientific">Sphingomonas xinjiangensis</name>
    <dbReference type="NCBI Taxonomy" id="643568"/>
    <lineage>
        <taxon>Bacteria</taxon>
        <taxon>Pseudomonadati</taxon>
        <taxon>Pseudomonadota</taxon>
        <taxon>Alphaproteobacteria</taxon>
        <taxon>Sphingomonadales</taxon>
        <taxon>Sphingomonadaceae</taxon>
        <taxon>Sphingomonas</taxon>
    </lineage>
</organism>
<accession>A0A840YR27</accession>